<dbReference type="PANTHER" id="PTHR48063:SF101">
    <property type="entry name" value="LRR RECEPTOR-LIKE SERINE_THREONINE-PROTEIN KINASE FLS2"/>
    <property type="match status" value="1"/>
</dbReference>
<dbReference type="PROSITE" id="PS51450">
    <property type="entry name" value="LRR"/>
    <property type="match status" value="2"/>
</dbReference>
<evidence type="ECO:0000256" key="12">
    <source>
        <dbReference type="SAM" id="MobiDB-lite"/>
    </source>
</evidence>
<dbReference type="Pfam" id="PF00560">
    <property type="entry name" value="LRR_1"/>
    <property type="match status" value="9"/>
</dbReference>
<dbReference type="PRINTS" id="PR00019">
    <property type="entry name" value="LEURICHRPT"/>
</dbReference>
<keyword evidence="11" id="KW-0325">Glycoprotein</keyword>
<dbReference type="InterPro" id="IPR025724">
    <property type="entry name" value="GAG-pre-integrase_dom"/>
</dbReference>
<protein>
    <recommendedName>
        <fullName evidence="14">Integrase catalytic domain-containing protein</fullName>
    </recommendedName>
</protein>
<dbReference type="Proteomes" id="UP001054252">
    <property type="component" value="Unassembled WGS sequence"/>
</dbReference>
<keyword evidence="3" id="KW-1003">Cell membrane</keyword>
<dbReference type="Pfam" id="PF13976">
    <property type="entry name" value="gag_pre-integrs"/>
    <property type="match status" value="1"/>
</dbReference>
<dbReference type="InterPro" id="IPR001611">
    <property type="entry name" value="Leu-rich_rpt"/>
</dbReference>
<dbReference type="SUPFAM" id="SSF52047">
    <property type="entry name" value="RNI-like"/>
    <property type="match status" value="2"/>
</dbReference>
<evidence type="ECO:0000256" key="8">
    <source>
        <dbReference type="ARBA" id="ARBA00022989"/>
    </source>
</evidence>
<evidence type="ECO:0000313" key="15">
    <source>
        <dbReference type="EMBL" id="GKV40855.1"/>
    </source>
</evidence>
<gene>
    <name evidence="15" type="ORF">SLEP1_g48454</name>
</gene>
<keyword evidence="5 13" id="KW-0812">Transmembrane</keyword>
<dbReference type="FunFam" id="3.80.10.10:FF:000095">
    <property type="entry name" value="LRR receptor-like serine/threonine-protein kinase GSO1"/>
    <property type="match status" value="2"/>
</dbReference>
<dbReference type="PROSITE" id="PS50994">
    <property type="entry name" value="INTEGRASE"/>
    <property type="match status" value="1"/>
</dbReference>
<dbReference type="InterPro" id="IPR003591">
    <property type="entry name" value="Leu-rich_rpt_typical-subtyp"/>
</dbReference>
<evidence type="ECO:0000256" key="5">
    <source>
        <dbReference type="ARBA" id="ARBA00022692"/>
    </source>
</evidence>
<dbReference type="GO" id="GO:0005886">
    <property type="term" value="C:plasma membrane"/>
    <property type="evidence" value="ECO:0007669"/>
    <property type="project" value="UniProtKB-SubCell"/>
</dbReference>
<feature type="domain" description="Integrase catalytic" evidence="14">
    <location>
        <begin position="400"/>
        <end position="576"/>
    </location>
</feature>
<sequence length="1407" mass="158617">MASETFVQPAIPRFDGHYDHWSMLMENFLRSKEYWDVVESGVVEPTARMLKAQKAELEALKLKDLKAKNYLFQAIDRTILETILCKDTSKQIWDSMKKKTMAIVNKLRTHGDKTQDVTVVEKILRSMTPKYNFVVCAIEEANDLDEMSLEELESSLLVYERKLNRQEQNEQALKATIGTSSSFSNKSNRGRGRGERSNFAQIEEEISLLMVCHDGEGSNKNLWYLDTGCSNHMCGDKAAFSTLDESFRDNVKFRDNSKVSVKGRGQVTVQIRGNAAQTISNVLYVPKLKTNLLSIGQLQEKGYEIIIKNGVCRIQDSKLGLIAQVKMTANRMFPLHLNCASQSCFSAKTNDVAWLWHSHYGHLNFGGLKQLQQKNMVTGLPVFGSPSTVCEECVVSKQHRDPFPKGRSTRARRLLKIVYSDICGPINPVSNGGKRYFITFIDDFSRKTWVYFLQPKSEALMAFKSFKVFVEKEAGSQIQVLRTDCGGEYNSHEFANFCETHEIKRQLTAAYTPQQNGVCERKNRTILNMVWSLLKKSSIPKNFWPETVNWSIHILNRSLTFAVQNMTPEEAWSGRKPGNLTSLRFLDLSGNRLSGSLPSLLRNLSSLRFLDLGSNEFHSVENLEWLSHLSLLKYLDLSGIDLSEVNNWLQLVNKLPHLTNLRLKSCNLLDVIPQPLPMNNSSTSLAVLELYDNNLTATMFQWLFNFSNSLVQLDLSHNQLQGLIPEAFGNMIFLEELSLGGNQFEGGIQKSFGNMCKLRLLDLSFNNLKGMLPEFFGNLSGCLELTLETLSIYDNKFMGPLPNAIRNFSSLKELLLSYNRLNGTVPHCVGLLSELETFHISGNSFNGVITEAHFSKLFKLKVLALASNFLSFNISLDWIPPFQLNNIFLRSCKLGPKFPKWLQTQRNFSILDISRNEISDSIPDWFWEISSGADQINISSNRIYGILPYFSMKFSGYPGIDLSHNKLGGPLPLFPANMSSLSLFNNGFSGNISSLCSVTGNTFQLLDISFNQLSGELPDCMASWSNLKILNLGHNHLFGKIPSSIGSLNMLETLVLRNNSFSGEIPWSLGGCIHLQFVDLSHNNFSGLVPDWIGGRLGNLTYLLLRSNNFYGDIPLHLCQLTKMMVLDFSNNTLCGNIPWCIHNMTALTKKENLVGYHMFLATITRDHVRLFYPYVDNAFIVWKGTEYEFAKNLRNLRLIDLSSNNLTGEIPQQICSLFELVQLNLSRNQLTRGIPANIGQMRSLESLDLSRNQLSGQLPSSMSQLSFLSTLNLSNNNFCGRIPLGTQLESFPAYAFANNYALCGPPLTPTCPEDEIPFSGGGRDIQDDGDEFWKGFKPSMELGMAFGFLGVLALKLDHPGKHVRILLFNYMKITLNNLKGYLCLIVAALGLVVTVNATRLRRKLRF</sequence>
<evidence type="ECO:0000256" key="9">
    <source>
        <dbReference type="ARBA" id="ARBA00023136"/>
    </source>
</evidence>
<dbReference type="Pfam" id="PF00665">
    <property type="entry name" value="rve"/>
    <property type="match status" value="1"/>
</dbReference>
<comment type="caution">
    <text evidence="15">The sequence shown here is derived from an EMBL/GenBank/DDBJ whole genome shotgun (WGS) entry which is preliminary data.</text>
</comment>
<keyword evidence="16" id="KW-1185">Reference proteome</keyword>
<dbReference type="SUPFAM" id="SSF53098">
    <property type="entry name" value="Ribonuclease H-like"/>
    <property type="match status" value="1"/>
</dbReference>
<accession>A0AAV5LTP5</accession>
<feature type="compositionally biased region" description="Low complexity" evidence="12">
    <location>
        <begin position="178"/>
        <end position="187"/>
    </location>
</feature>
<evidence type="ECO:0000256" key="6">
    <source>
        <dbReference type="ARBA" id="ARBA00022729"/>
    </source>
</evidence>
<dbReference type="Pfam" id="PF14223">
    <property type="entry name" value="Retrotran_gag_2"/>
    <property type="match status" value="2"/>
</dbReference>
<dbReference type="Pfam" id="PF13855">
    <property type="entry name" value="LRR_8"/>
    <property type="match status" value="1"/>
</dbReference>
<reference evidence="15 16" key="1">
    <citation type="journal article" date="2021" name="Commun. Biol.">
        <title>The genome of Shorea leprosula (Dipterocarpaceae) highlights the ecological relevance of drought in aseasonal tropical rainforests.</title>
        <authorList>
            <person name="Ng K.K.S."/>
            <person name="Kobayashi M.J."/>
            <person name="Fawcett J.A."/>
            <person name="Hatakeyama M."/>
            <person name="Paape T."/>
            <person name="Ng C.H."/>
            <person name="Ang C.C."/>
            <person name="Tnah L.H."/>
            <person name="Lee C.T."/>
            <person name="Nishiyama T."/>
            <person name="Sese J."/>
            <person name="O'Brien M.J."/>
            <person name="Copetti D."/>
            <person name="Mohd Noor M.I."/>
            <person name="Ong R.C."/>
            <person name="Putra M."/>
            <person name="Sireger I.Z."/>
            <person name="Indrioko S."/>
            <person name="Kosugi Y."/>
            <person name="Izuno A."/>
            <person name="Isagi Y."/>
            <person name="Lee S.L."/>
            <person name="Shimizu K.K."/>
        </authorList>
    </citation>
    <scope>NUCLEOTIDE SEQUENCE [LARGE SCALE GENOMIC DNA]</scope>
    <source>
        <strain evidence="15">214</strain>
    </source>
</reference>
<dbReference type="Pfam" id="PF22936">
    <property type="entry name" value="Pol_BBD"/>
    <property type="match status" value="1"/>
</dbReference>
<dbReference type="SMART" id="SM00369">
    <property type="entry name" value="LRR_TYP"/>
    <property type="match status" value="10"/>
</dbReference>
<keyword evidence="10" id="KW-0675">Receptor</keyword>
<dbReference type="InterPro" id="IPR054722">
    <property type="entry name" value="PolX-like_BBD"/>
</dbReference>
<organism evidence="15 16">
    <name type="scientific">Rubroshorea leprosula</name>
    <dbReference type="NCBI Taxonomy" id="152421"/>
    <lineage>
        <taxon>Eukaryota</taxon>
        <taxon>Viridiplantae</taxon>
        <taxon>Streptophyta</taxon>
        <taxon>Embryophyta</taxon>
        <taxon>Tracheophyta</taxon>
        <taxon>Spermatophyta</taxon>
        <taxon>Magnoliopsida</taxon>
        <taxon>eudicotyledons</taxon>
        <taxon>Gunneridae</taxon>
        <taxon>Pentapetalae</taxon>
        <taxon>rosids</taxon>
        <taxon>malvids</taxon>
        <taxon>Malvales</taxon>
        <taxon>Dipterocarpaceae</taxon>
        <taxon>Rubroshorea</taxon>
    </lineage>
</organism>
<comment type="subcellular location">
    <subcellularLocation>
        <location evidence="1">Cell membrane</location>
        <topology evidence="1">Single-pass type I membrane protein</topology>
    </subcellularLocation>
</comment>
<evidence type="ECO:0000256" key="7">
    <source>
        <dbReference type="ARBA" id="ARBA00022737"/>
    </source>
</evidence>
<dbReference type="EMBL" id="BPVZ01000145">
    <property type="protein sequence ID" value="GKV40855.1"/>
    <property type="molecule type" value="Genomic_DNA"/>
</dbReference>
<dbReference type="PANTHER" id="PTHR48063">
    <property type="entry name" value="LRR RECEPTOR-LIKE KINASE"/>
    <property type="match status" value="1"/>
</dbReference>
<evidence type="ECO:0000256" key="3">
    <source>
        <dbReference type="ARBA" id="ARBA00022475"/>
    </source>
</evidence>
<feature type="transmembrane region" description="Helical" evidence="13">
    <location>
        <begin position="1379"/>
        <end position="1398"/>
    </location>
</feature>
<dbReference type="InterPro" id="IPR012337">
    <property type="entry name" value="RNaseH-like_sf"/>
</dbReference>
<dbReference type="Gene3D" id="3.80.10.10">
    <property type="entry name" value="Ribonuclease Inhibitor"/>
    <property type="match status" value="3"/>
</dbReference>
<dbReference type="InterPro" id="IPR036397">
    <property type="entry name" value="RNaseH_sf"/>
</dbReference>
<dbReference type="GO" id="GO:0003676">
    <property type="term" value="F:nucleic acid binding"/>
    <property type="evidence" value="ECO:0007669"/>
    <property type="project" value="InterPro"/>
</dbReference>
<evidence type="ECO:0000256" key="13">
    <source>
        <dbReference type="SAM" id="Phobius"/>
    </source>
</evidence>
<proteinExistence type="inferred from homology"/>
<evidence type="ECO:0000256" key="1">
    <source>
        <dbReference type="ARBA" id="ARBA00004251"/>
    </source>
</evidence>
<keyword evidence="4" id="KW-0433">Leucine-rich repeat</keyword>
<evidence type="ECO:0000259" key="14">
    <source>
        <dbReference type="PROSITE" id="PS50994"/>
    </source>
</evidence>
<dbReference type="InterPro" id="IPR032675">
    <property type="entry name" value="LRR_dom_sf"/>
</dbReference>
<dbReference type="InterPro" id="IPR001584">
    <property type="entry name" value="Integrase_cat-core"/>
</dbReference>
<keyword evidence="7" id="KW-0677">Repeat</keyword>
<evidence type="ECO:0000313" key="16">
    <source>
        <dbReference type="Proteomes" id="UP001054252"/>
    </source>
</evidence>
<keyword evidence="9 13" id="KW-0472">Membrane</keyword>
<comment type="similarity">
    <text evidence="2">Belongs to the RLP family.</text>
</comment>
<evidence type="ECO:0000256" key="11">
    <source>
        <dbReference type="ARBA" id="ARBA00023180"/>
    </source>
</evidence>
<evidence type="ECO:0000256" key="4">
    <source>
        <dbReference type="ARBA" id="ARBA00022614"/>
    </source>
</evidence>
<name>A0AAV5LTP5_9ROSI</name>
<evidence type="ECO:0000256" key="10">
    <source>
        <dbReference type="ARBA" id="ARBA00023170"/>
    </source>
</evidence>
<dbReference type="GO" id="GO:0015074">
    <property type="term" value="P:DNA integration"/>
    <property type="evidence" value="ECO:0007669"/>
    <property type="project" value="InterPro"/>
</dbReference>
<dbReference type="FunFam" id="3.80.10.10:FF:000111">
    <property type="entry name" value="LRR receptor-like serine/threonine-protein kinase ERECTA"/>
    <property type="match status" value="1"/>
</dbReference>
<feature type="region of interest" description="Disordered" evidence="12">
    <location>
        <begin position="174"/>
        <end position="196"/>
    </location>
</feature>
<keyword evidence="6" id="KW-0732">Signal</keyword>
<dbReference type="InterPro" id="IPR046956">
    <property type="entry name" value="RLP23-like"/>
</dbReference>
<dbReference type="Gene3D" id="3.30.420.10">
    <property type="entry name" value="Ribonuclease H-like superfamily/Ribonuclease H"/>
    <property type="match status" value="1"/>
</dbReference>
<evidence type="ECO:0000256" key="2">
    <source>
        <dbReference type="ARBA" id="ARBA00009592"/>
    </source>
</evidence>
<keyword evidence="8 13" id="KW-1133">Transmembrane helix</keyword>